<dbReference type="SUPFAM" id="SSF55797">
    <property type="entry name" value="PR-1-like"/>
    <property type="match status" value="1"/>
</dbReference>
<dbReference type="CDD" id="cd05379">
    <property type="entry name" value="CAP_bacterial"/>
    <property type="match status" value="1"/>
</dbReference>
<dbReference type="Pfam" id="PF00188">
    <property type="entry name" value="CAP"/>
    <property type="match status" value="1"/>
</dbReference>
<evidence type="ECO:0000313" key="4">
    <source>
        <dbReference type="Proteomes" id="UP000215244"/>
    </source>
</evidence>
<keyword evidence="1" id="KW-0732">Signal</keyword>
<gene>
    <name evidence="3" type="ORF">CJ263_09165</name>
</gene>
<sequence length="159" mass="18250">MKMRLLYAIPVLFVLLFSCTTEPLQNETIIMEAQNNIILEQEVLNVVNDYRVSLGLNKLEFSEIAYKYANKHTDYMIAKGGLSHDNFSARASSINSEISVKMVAENVAKEYDTAMEAFEGWYKSTNHKKTMEGEFTHTAVSVKKNAQGDFYYTQLFYQE</sequence>
<feature type="domain" description="SCP" evidence="2">
    <location>
        <begin position="44"/>
        <end position="156"/>
    </location>
</feature>
<dbReference type="Proteomes" id="UP000215244">
    <property type="component" value="Chromosome"/>
</dbReference>
<keyword evidence="3" id="KW-0645">Protease</keyword>
<dbReference type="PANTHER" id="PTHR31157">
    <property type="entry name" value="SCP DOMAIN-CONTAINING PROTEIN"/>
    <property type="match status" value="1"/>
</dbReference>
<feature type="signal peptide" evidence="1">
    <location>
        <begin position="1"/>
        <end position="23"/>
    </location>
</feature>
<dbReference type="Gene3D" id="3.40.33.10">
    <property type="entry name" value="CAP"/>
    <property type="match status" value="1"/>
</dbReference>
<protein>
    <submittedName>
        <fullName evidence="3">Serine protease</fullName>
    </submittedName>
</protein>
<dbReference type="InterPro" id="IPR014044">
    <property type="entry name" value="CAP_dom"/>
</dbReference>
<dbReference type="OrthoDB" id="982527at2"/>
<evidence type="ECO:0000259" key="2">
    <source>
        <dbReference type="Pfam" id="PF00188"/>
    </source>
</evidence>
<accession>A0A223V5T0</accession>
<dbReference type="InterPro" id="IPR035940">
    <property type="entry name" value="CAP_sf"/>
</dbReference>
<name>A0A223V5T0_9FLAO</name>
<dbReference type="GO" id="GO:0006508">
    <property type="term" value="P:proteolysis"/>
    <property type="evidence" value="ECO:0007669"/>
    <property type="project" value="UniProtKB-KW"/>
</dbReference>
<evidence type="ECO:0000313" key="3">
    <source>
        <dbReference type="EMBL" id="ASV30368.1"/>
    </source>
</evidence>
<keyword evidence="4" id="KW-1185">Reference proteome</keyword>
<feature type="chain" id="PRO_5013347616" evidence="1">
    <location>
        <begin position="24"/>
        <end position="159"/>
    </location>
</feature>
<dbReference type="AlphaFoldDB" id="A0A223V5T0"/>
<reference evidence="3 4" key="1">
    <citation type="submission" date="2017-08" db="EMBL/GenBank/DDBJ databases">
        <title>The complete genome sequence of Maribacter sp. B1, isolated from deep-sea sediment.</title>
        <authorList>
            <person name="Wu Y.-H."/>
            <person name="Cheng H."/>
            <person name="Xu X.-W."/>
        </authorList>
    </citation>
    <scope>NUCLEOTIDE SEQUENCE [LARGE SCALE GENOMIC DNA]</scope>
    <source>
        <strain evidence="3 4">B1</strain>
    </source>
</reference>
<organism evidence="3 4">
    <name type="scientific">Maribacter cobaltidurans</name>
    <dbReference type="NCBI Taxonomy" id="1178778"/>
    <lineage>
        <taxon>Bacteria</taxon>
        <taxon>Pseudomonadati</taxon>
        <taxon>Bacteroidota</taxon>
        <taxon>Flavobacteriia</taxon>
        <taxon>Flavobacteriales</taxon>
        <taxon>Flavobacteriaceae</taxon>
        <taxon>Maribacter</taxon>
    </lineage>
</organism>
<proteinExistence type="predicted"/>
<dbReference type="GO" id="GO:0008233">
    <property type="term" value="F:peptidase activity"/>
    <property type="evidence" value="ECO:0007669"/>
    <property type="project" value="UniProtKB-KW"/>
</dbReference>
<dbReference type="RefSeq" id="WP_094996987.1">
    <property type="nucleotide sequence ID" value="NZ_BMJL01000002.1"/>
</dbReference>
<evidence type="ECO:0000256" key="1">
    <source>
        <dbReference type="SAM" id="SignalP"/>
    </source>
</evidence>
<dbReference type="PROSITE" id="PS51257">
    <property type="entry name" value="PROKAR_LIPOPROTEIN"/>
    <property type="match status" value="1"/>
</dbReference>
<keyword evidence="3" id="KW-0378">Hydrolase</keyword>
<dbReference type="PANTHER" id="PTHR31157:SF1">
    <property type="entry name" value="SCP DOMAIN-CONTAINING PROTEIN"/>
    <property type="match status" value="1"/>
</dbReference>
<dbReference type="KEGG" id="marb:CJ263_09165"/>
<dbReference type="EMBL" id="CP022957">
    <property type="protein sequence ID" value="ASV30368.1"/>
    <property type="molecule type" value="Genomic_DNA"/>
</dbReference>